<keyword evidence="2" id="KW-0472">Membrane</keyword>
<keyword evidence="2" id="KW-1133">Transmembrane helix</keyword>
<accession>A0A075G9N8</accession>
<protein>
    <submittedName>
        <fullName evidence="3">Uncharacterized protein</fullName>
    </submittedName>
</protein>
<feature type="compositionally biased region" description="Basic and acidic residues" evidence="1">
    <location>
        <begin position="1374"/>
        <end position="1399"/>
    </location>
</feature>
<dbReference type="Pfam" id="PF17957">
    <property type="entry name" value="Big_7"/>
    <property type="match status" value="1"/>
</dbReference>
<dbReference type="Gene3D" id="2.60.40.10">
    <property type="entry name" value="Immunoglobulins"/>
    <property type="match status" value="2"/>
</dbReference>
<keyword evidence="2" id="KW-0812">Transmembrane</keyword>
<dbReference type="InterPro" id="IPR006626">
    <property type="entry name" value="PbH1"/>
</dbReference>
<dbReference type="EMBL" id="KF900600">
    <property type="protein sequence ID" value="AIF00746.1"/>
    <property type="molecule type" value="Genomic_DNA"/>
</dbReference>
<dbReference type="InterPro" id="IPR013783">
    <property type="entry name" value="Ig-like_fold"/>
</dbReference>
<evidence type="ECO:0000313" key="3">
    <source>
        <dbReference type="EMBL" id="AIF00746.1"/>
    </source>
</evidence>
<dbReference type="InterPro" id="IPR011050">
    <property type="entry name" value="Pectin_lyase_fold/virulence"/>
</dbReference>
<feature type="region of interest" description="Disordered" evidence="1">
    <location>
        <begin position="1352"/>
        <end position="1399"/>
    </location>
</feature>
<proteinExistence type="predicted"/>
<feature type="transmembrane region" description="Helical" evidence="2">
    <location>
        <begin position="1323"/>
        <end position="1345"/>
    </location>
</feature>
<evidence type="ECO:0000256" key="2">
    <source>
        <dbReference type="SAM" id="Phobius"/>
    </source>
</evidence>
<dbReference type="SUPFAM" id="SSF51126">
    <property type="entry name" value="Pectin lyase-like"/>
    <property type="match status" value="1"/>
</dbReference>
<organism evidence="3">
    <name type="scientific">uncultured marine group II/III euryarchaeote KM3_137_F02</name>
    <dbReference type="NCBI Taxonomy" id="1457868"/>
    <lineage>
        <taxon>Archaea</taxon>
        <taxon>Methanobacteriati</taxon>
        <taxon>Methanobacteriota</taxon>
        <taxon>environmental samples</taxon>
    </lineage>
</organism>
<sequence>MLMSTTVALIGPATPVSATNETTGGTITGTETWSGSHQITDDVSVAAGAKLIIEPGTTITFPNGTMLDVRGNLCAGVSACGASGNAGANNPITLTWTEPAVSNATGECYGLGSGNSKIWIRDSSCGEGVILRDSMDLSESGMRNMHFNGAWGIPFYVQLEYEYRYGALVIDGASPTLRGMKFNDINTTSVLATNLAQPTFIGGEYVAGNDERSGVTGQAVQVYGGGTPISPMIFEGASFQSTNKGCGNRDGGRSAIWASQTFIRIDDSEVTSGDFGFSIRNSAGKITNSSLTVSCNGIDVNSLKAVGDTEYNVEIAFNTISTTEKTPITVYAGADVDIHDNVLEGAGDGSGIAVYSAKAAIHNNDIGPIGGWNGLWLLGSYDVIAENNTIFDTAREPVLAGEYGSQAPAPTTARLYLANNSISTAGAGACSSNTWWDGPFTCPAIMAHRAGVTIVDNIIDAGGNADGIRSTGSLLDVRRNTFNVQGTGAVIQHYDNGYANSQQYGSLAFFSNNIWNGVEVTYNISKSSVTVQSEYIPSPPPGQFPVILSWDDQEAWYHNQWQNGVIAHEVRACPSCDDYTPHNFPLALNMDNNSTIFTFSNLSNLDLSKVKINTQPTHYAVQVQRAELVRFQTLVNGQRVENVNVLIEDAHGNDLYSLETDADGYTPWFSLASNFHLDFRGLAGGDNPDGFADDEYEDSCSDGEDNDGDLLFDTEDPDCDYSTGTRELSLYRYTAYRFGYGIDSGEFTLTDTTYQDTLFLENAAPSVSVIQEDGHSFRRVLNLTGSAFDGTWAGIYESDELAQWDQKGYVHAVEIKDPFTSDWSGAGHATDASGAAPEYVSRNNHPFSNWYYNFDMSGRQEGDYTFEFRSFDGLEYSPIITRTIKVNTEAPSVSVSSPSSYSTHSDGTVTFEGSAHDPYGCPFDCGSDIDQIYIQIDGPNYNVVTSTEGSNEWSWTWDFSGLPRELATYTFTIWASDSDFCNGELDECEPAVLDLEIDNQNARPFVSLTTPQSGQIYEVSEESIISGVARDNDGAITRVDVEVLDVANGYINIYTGTVTEIAQNGYWELEWNSNVMMHNMQYLIKARSYDGIDFSDWLEVQVVADNPPNADNNRPTFDGSSWASEVSLYCEVDTTSQNPCTKAEIHLLDYFDDVDGVNNLILSVYDDSARSSDDEFGLVINIGIDGVAIYDPKSMGFYNEDIETWSLSNVIFVATDPHGSKEISTPVSFNVIPIEFYVGDPDQTTAGKGEVITFTGIGLPGKTVRVTLGGTQINSTVVLEDSTWELGIPGSMISRTINPVFTISGSDPIEGIAISPPTEEGGMGAMTVILIVVVLLAGIGAALFFSGVVSFEEDDDSDDENSEENASSSTGELMRSDEHPGWLWDPQKEEWVPDPDHIA</sequence>
<evidence type="ECO:0000256" key="1">
    <source>
        <dbReference type="SAM" id="MobiDB-lite"/>
    </source>
</evidence>
<reference evidence="3" key="1">
    <citation type="journal article" date="2014" name="Genome Biol. Evol.">
        <title>Pangenome evidence for extensive interdomain horizontal transfer affecting lineage core and shell genes in uncultured planktonic thaumarchaeota and euryarchaeota.</title>
        <authorList>
            <person name="Deschamps P."/>
            <person name="Zivanovic Y."/>
            <person name="Moreira D."/>
            <person name="Rodriguez-Valera F."/>
            <person name="Lopez-Garcia P."/>
        </authorList>
    </citation>
    <scope>NUCLEOTIDE SEQUENCE</scope>
</reference>
<dbReference type="SMART" id="SM00710">
    <property type="entry name" value="PbH1"/>
    <property type="match status" value="5"/>
</dbReference>
<feature type="compositionally biased region" description="Acidic residues" evidence="1">
    <location>
        <begin position="1352"/>
        <end position="1363"/>
    </location>
</feature>
<name>A0A075G9N8_9EURY</name>